<organism evidence="1 2">
    <name type="scientific">Nitrosomonas communis</name>
    <dbReference type="NCBI Taxonomy" id="44574"/>
    <lineage>
        <taxon>Bacteria</taxon>
        <taxon>Pseudomonadati</taxon>
        <taxon>Pseudomonadota</taxon>
        <taxon>Betaproteobacteria</taxon>
        <taxon>Nitrosomonadales</taxon>
        <taxon>Nitrosomonadaceae</taxon>
        <taxon>Nitrosomonas</taxon>
    </lineage>
</organism>
<evidence type="ECO:0000313" key="1">
    <source>
        <dbReference type="EMBL" id="SFM77723.1"/>
    </source>
</evidence>
<dbReference type="EMBL" id="FOUB01000052">
    <property type="protein sequence ID" value="SFM77723.1"/>
    <property type="molecule type" value="Genomic_DNA"/>
</dbReference>
<proteinExistence type="predicted"/>
<evidence type="ECO:0000313" key="2">
    <source>
        <dbReference type="Proteomes" id="UP000183287"/>
    </source>
</evidence>
<gene>
    <name evidence="1" type="ORF">SAMN05421863_105217</name>
</gene>
<name>A0A1I4TM71_9PROT</name>
<reference evidence="2" key="1">
    <citation type="submission" date="2016-10" db="EMBL/GenBank/DDBJ databases">
        <authorList>
            <person name="Varghese N."/>
            <person name="Submissions S."/>
        </authorList>
    </citation>
    <scope>NUCLEOTIDE SEQUENCE [LARGE SCALE GENOMIC DNA]</scope>
    <source>
        <strain evidence="2">Nm44</strain>
    </source>
</reference>
<dbReference type="AlphaFoldDB" id="A0A1I4TM71"/>
<protein>
    <submittedName>
        <fullName evidence="1">Uncharacterized protein</fullName>
    </submittedName>
</protein>
<sequence length="65" mass="7774">MANHRLAIIFFNKRKKIAMERYRQFVLEGVQHQPEIWLNLKDQIYLGNEAFVTAMQKRIGKEKAI</sequence>
<dbReference type="Proteomes" id="UP000183287">
    <property type="component" value="Unassembled WGS sequence"/>
</dbReference>
<accession>A0A1I4TM71</accession>
<keyword evidence="2" id="KW-1185">Reference proteome</keyword>
<dbReference type="RefSeq" id="WP_074906522.1">
    <property type="nucleotide sequence ID" value="NZ_FOUB01000052.1"/>
</dbReference>